<feature type="repeat" description="WD" evidence="3">
    <location>
        <begin position="573"/>
        <end position="614"/>
    </location>
</feature>
<dbReference type="SMART" id="SM00320">
    <property type="entry name" value="WD40"/>
    <property type="match status" value="14"/>
</dbReference>
<dbReference type="SUPFAM" id="SSF47413">
    <property type="entry name" value="lambda repressor-like DNA-binding domains"/>
    <property type="match status" value="1"/>
</dbReference>
<dbReference type="InterPro" id="IPR027417">
    <property type="entry name" value="P-loop_NTPase"/>
</dbReference>
<feature type="repeat" description="WD" evidence="3">
    <location>
        <begin position="825"/>
        <end position="866"/>
    </location>
</feature>
<proteinExistence type="predicted"/>
<dbReference type="PRINTS" id="PR00320">
    <property type="entry name" value="GPROTEINBRPT"/>
</dbReference>
<sequence>MSRSLKVHSQSTQTVKSSLKRCGFRSQRSLAEDLGMALSTVSRFLNGKPVDFATFVEICDRLSLEWRTITDIADDTTSETDLETSSALPSEAALLSSDIIPPEQPPASEPTTDTPQQDWEEAIDTTFFHGRNDELAKLKNAILTDKCRLVAILGLGGIGKTSLAAKLAQTVSSDFDVVIWRSVRNAPSLKHLLKEMVPFVSQQQDMAPTTERLFHWLRSRRCLIILDNVETLLESGQSGQYRTGYEDYGDLLRRFGETTHRSCLMITSREKPSEIGVLESNQLLTRSFQLGGSAEAAQAIVEAKGLLGTPETIQQFCQRYGNNPLAIKIVGTSIQSIFDGDIDLFLRENAPVFNDFRRLLNQQFERLSPLEQSILYWLAINREWTTTSELLDDIWPVISRADVFDALESLSWRSLIEVKGGQYTQQPVIMEHVTERLIQTIYEELTILSQPENLTLATASPHLFHTHALLKTTNRDYVRDSQRRMILAPITKRLQALLIQPHMVSQYMISILTNLRQVVAGYGVGNFINLCRQLDVDLTGYDFSNLAIWQANLKEISLRETSFAQANFQNCQFNHDFGAVIALAVNPDNTLLAIGDLQGHILIWDLETYNHLETINGHPEGVFSVEFSPDGKYLLSGSGDATLKLWQTTNYQCIQTFQGHHQTVMSVAFSPDGTQIASAGIDKRIKLWDITSGRCVRTLKGHNGAIRAIVFAKTKPILASASFDNTVKLWNWETGQCINTLVGHTQGVWSVDFGPDDHLLVSSSNDHSVRVWDAATGDCLKVLSGHQHAVWCVKVSPDGNNFVSGDYSGLIKLWDLKSYTCERSLQGHNSWVWSLAFSRDSTFLYSGGQDRTIRIWEYQYGCCIKTLSGYTNTVWALDFSPDGKTLASGSHDGKIRLWDITQQQCRSTLLHQSSVFNLSFSSDGNYLASVGGEQPVVKVWRLDKESCSQHLTGHTGLIRSVKFHPNSNFLCSTGSDQTCKLWNIASNEDNNNYVRTFLGHKETIWSVAFSHNGRYMATGSFDCSVRLWNPETGDCLQTLDHSDHVHSVVFSSDDRLLASTSSDTTVRIWNVQTGECLKTLTGFANAVLTGLFLLDSSQYVSGEFNGNLKIWDVESGQCQHTIQAHNHILWALALSPNGQILASGGEGDTIKLWDTQSWQCIGTLQLPGPYEGMNLTNATGLSTAEKTALYALGAVSA</sequence>
<dbReference type="InterPro" id="IPR019775">
    <property type="entry name" value="WD40_repeat_CS"/>
</dbReference>
<feature type="repeat" description="WD" evidence="3">
    <location>
        <begin position="1080"/>
        <end position="1121"/>
    </location>
</feature>
<feature type="repeat" description="WD" evidence="3">
    <location>
        <begin position="1038"/>
        <end position="1079"/>
    </location>
</feature>
<dbReference type="InterPro" id="IPR002182">
    <property type="entry name" value="NB-ARC"/>
</dbReference>
<dbReference type="PROSITE" id="PS50943">
    <property type="entry name" value="HTH_CROC1"/>
    <property type="match status" value="1"/>
</dbReference>
<dbReference type="PROSITE" id="PS50294">
    <property type="entry name" value="WD_REPEATS_REGION"/>
    <property type="match status" value="11"/>
</dbReference>
<dbReference type="PRINTS" id="PR00364">
    <property type="entry name" value="DISEASERSIST"/>
</dbReference>
<feature type="domain" description="HTH cro/C1-type" evidence="4">
    <location>
        <begin position="26"/>
        <end position="69"/>
    </location>
</feature>
<feature type="repeat" description="WD" evidence="3">
    <location>
        <begin position="615"/>
        <end position="656"/>
    </location>
</feature>
<dbReference type="Pfam" id="PF00400">
    <property type="entry name" value="WD40"/>
    <property type="match status" value="13"/>
</dbReference>
<dbReference type="Gene3D" id="3.40.50.300">
    <property type="entry name" value="P-loop containing nucleotide triphosphate hydrolases"/>
    <property type="match status" value="1"/>
</dbReference>
<dbReference type="CDD" id="cd00200">
    <property type="entry name" value="WD40"/>
    <property type="match status" value="2"/>
</dbReference>
<accession>A0A6M0RGR9</accession>
<dbReference type="AlphaFoldDB" id="A0A6M0RGR9"/>
<organism evidence="5 6">
    <name type="scientific">Adonisia turfae CCMR0081</name>
    <dbReference type="NCBI Taxonomy" id="2292702"/>
    <lineage>
        <taxon>Bacteria</taxon>
        <taxon>Bacillati</taxon>
        <taxon>Cyanobacteriota</taxon>
        <taxon>Adonisia</taxon>
        <taxon>Adonisia turfae</taxon>
    </lineage>
</organism>
<evidence type="ECO:0000259" key="4">
    <source>
        <dbReference type="PROSITE" id="PS50943"/>
    </source>
</evidence>
<dbReference type="PROSITE" id="PS50082">
    <property type="entry name" value="WD_REPEATS_2"/>
    <property type="match status" value="13"/>
</dbReference>
<reference evidence="5 6" key="1">
    <citation type="journal article" date="2020" name="Microb. Ecol.">
        <title>Ecogenomics of the Marine Benthic Filamentous Cyanobacterium Adonisia.</title>
        <authorList>
            <person name="Walter J.M."/>
            <person name="Coutinho F.H."/>
            <person name="Leomil L."/>
            <person name="Hargreaves P.I."/>
            <person name="Campeao M.E."/>
            <person name="Vieira V.V."/>
            <person name="Silva B.S."/>
            <person name="Fistarol G.O."/>
            <person name="Salomon P.S."/>
            <person name="Sawabe T."/>
            <person name="Mino S."/>
            <person name="Hosokawa M."/>
            <person name="Miyashita H."/>
            <person name="Maruyama F."/>
            <person name="van Verk M.C."/>
            <person name="Dutilh B.E."/>
            <person name="Thompson C.C."/>
            <person name="Thompson F.L."/>
        </authorList>
    </citation>
    <scope>NUCLEOTIDE SEQUENCE [LARGE SCALE GENOMIC DNA]</scope>
    <source>
        <strain evidence="5 6">CCMR0081</strain>
    </source>
</reference>
<dbReference type="CDD" id="cd00093">
    <property type="entry name" value="HTH_XRE"/>
    <property type="match status" value="1"/>
</dbReference>
<feature type="repeat" description="WD" evidence="3">
    <location>
        <begin position="1122"/>
        <end position="1163"/>
    </location>
</feature>
<dbReference type="PANTHER" id="PTHR19848:SF8">
    <property type="entry name" value="F-BOX AND WD REPEAT DOMAIN CONTAINING 7"/>
    <property type="match status" value="1"/>
</dbReference>
<dbReference type="SUPFAM" id="SSF50978">
    <property type="entry name" value="WD40 repeat-like"/>
    <property type="match status" value="2"/>
</dbReference>
<dbReference type="PROSITE" id="PS00678">
    <property type="entry name" value="WD_REPEATS_1"/>
    <property type="match status" value="5"/>
</dbReference>
<dbReference type="PANTHER" id="PTHR19848">
    <property type="entry name" value="WD40 REPEAT PROTEIN"/>
    <property type="match status" value="1"/>
</dbReference>
<dbReference type="EMBL" id="QXHD01000004">
    <property type="protein sequence ID" value="NEZ55100.1"/>
    <property type="molecule type" value="Genomic_DNA"/>
</dbReference>
<dbReference type="Pfam" id="PF00931">
    <property type="entry name" value="NB-ARC"/>
    <property type="match status" value="1"/>
</dbReference>
<feature type="repeat" description="WD" evidence="3">
    <location>
        <begin position="997"/>
        <end position="1038"/>
    </location>
</feature>
<keyword evidence="6" id="KW-1185">Reference proteome</keyword>
<feature type="repeat" description="WD" evidence="3">
    <location>
        <begin position="699"/>
        <end position="740"/>
    </location>
</feature>
<feature type="repeat" description="WD" evidence="3">
    <location>
        <begin position="741"/>
        <end position="782"/>
    </location>
</feature>
<dbReference type="SUPFAM" id="SSF141571">
    <property type="entry name" value="Pentapeptide repeat-like"/>
    <property type="match status" value="1"/>
</dbReference>
<comment type="caution">
    <text evidence="5">The sequence shown here is derived from an EMBL/GenBank/DDBJ whole genome shotgun (WGS) entry which is preliminary data.</text>
</comment>
<dbReference type="RefSeq" id="WP_163696866.1">
    <property type="nucleotide sequence ID" value="NZ_QXHD01000004.1"/>
</dbReference>
<feature type="repeat" description="WD" evidence="3">
    <location>
        <begin position="783"/>
        <end position="824"/>
    </location>
</feature>
<name>A0A6M0RGR9_9CYAN</name>
<dbReference type="InterPro" id="IPR001680">
    <property type="entry name" value="WD40_rpt"/>
</dbReference>
<dbReference type="Gene3D" id="2.130.10.10">
    <property type="entry name" value="YVTN repeat-like/Quinoprotein amine dehydrogenase"/>
    <property type="match status" value="6"/>
</dbReference>
<dbReference type="Gene3D" id="2.160.20.80">
    <property type="entry name" value="E3 ubiquitin-protein ligase SopA"/>
    <property type="match status" value="1"/>
</dbReference>
<feature type="repeat" description="WD" evidence="3">
    <location>
        <begin position="867"/>
        <end position="908"/>
    </location>
</feature>
<feature type="repeat" description="WD" evidence="3">
    <location>
        <begin position="657"/>
        <end position="698"/>
    </location>
</feature>
<dbReference type="InterPro" id="IPR001387">
    <property type="entry name" value="Cro/C1-type_HTH"/>
</dbReference>
<feature type="repeat" description="WD" evidence="3">
    <location>
        <begin position="951"/>
        <end position="992"/>
    </location>
</feature>
<dbReference type="GO" id="GO:0003677">
    <property type="term" value="F:DNA binding"/>
    <property type="evidence" value="ECO:0007669"/>
    <property type="project" value="InterPro"/>
</dbReference>
<evidence type="ECO:0000313" key="5">
    <source>
        <dbReference type="EMBL" id="NEZ55100.1"/>
    </source>
</evidence>
<protein>
    <submittedName>
        <fullName evidence="5">NACHT domain-containing protein</fullName>
    </submittedName>
</protein>
<dbReference type="InterPro" id="IPR020472">
    <property type="entry name" value="WD40_PAC1"/>
</dbReference>
<dbReference type="Proteomes" id="UP000481033">
    <property type="component" value="Unassembled WGS sequence"/>
</dbReference>
<evidence type="ECO:0000256" key="3">
    <source>
        <dbReference type="PROSITE-ProRule" id="PRU00221"/>
    </source>
</evidence>
<dbReference type="InterPro" id="IPR036322">
    <property type="entry name" value="WD40_repeat_dom_sf"/>
</dbReference>
<evidence type="ECO:0000313" key="6">
    <source>
        <dbReference type="Proteomes" id="UP000481033"/>
    </source>
</evidence>
<dbReference type="InterPro" id="IPR010982">
    <property type="entry name" value="Lambda_DNA-bd_dom_sf"/>
</dbReference>
<dbReference type="SUPFAM" id="SSF52540">
    <property type="entry name" value="P-loop containing nucleoside triphosphate hydrolases"/>
    <property type="match status" value="1"/>
</dbReference>
<keyword evidence="2" id="KW-0677">Repeat</keyword>
<keyword evidence="1 3" id="KW-0853">WD repeat</keyword>
<dbReference type="GO" id="GO:0043531">
    <property type="term" value="F:ADP binding"/>
    <property type="evidence" value="ECO:0007669"/>
    <property type="project" value="InterPro"/>
</dbReference>
<evidence type="ECO:0000256" key="1">
    <source>
        <dbReference type="ARBA" id="ARBA00022574"/>
    </source>
</evidence>
<dbReference type="InterPro" id="IPR015943">
    <property type="entry name" value="WD40/YVTN_repeat-like_dom_sf"/>
</dbReference>
<evidence type="ECO:0000256" key="2">
    <source>
        <dbReference type="ARBA" id="ARBA00022737"/>
    </source>
</evidence>
<gene>
    <name evidence="5" type="ORF">DXZ20_05285</name>
</gene>